<accession>A0A1D8QV63</accession>
<keyword evidence="1" id="KW-0378">Hydrolase</keyword>
<evidence type="ECO:0000256" key="1">
    <source>
        <dbReference type="ARBA" id="ARBA00022801"/>
    </source>
</evidence>
<feature type="domain" description="Alpha/beta hydrolase fold-3" evidence="2">
    <location>
        <begin position="81"/>
        <end position="291"/>
    </location>
</feature>
<evidence type="ECO:0000259" key="2">
    <source>
        <dbReference type="Pfam" id="PF07859"/>
    </source>
</evidence>
<keyword evidence="4" id="KW-1185">Reference proteome</keyword>
<name>A0A1D8QV63_9PROT</name>
<evidence type="ECO:0000313" key="4">
    <source>
        <dbReference type="Proteomes" id="UP000175973"/>
    </source>
</evidence>
<dbReference type="RefSeq" id="WP_070323119.1">
    <property type="nucleotide sequence ID" value="NZ_CP015164.1"/>
</dbReference>
<dbReference type="SUPFAM" id="SSF53474">
    <property type="entry name" value="alpha/beta-Hydrolases"/>
    <property type="match status" value="1"/>
</dbReference>
<dbReference type="InterPro" id="IPR050300">
    <property type="entry name" value="GDXG_lipolytic_enzyme"/>
</dbReference>
<sequence>MTTLALVDAEQRDMIASFPSFDPEQDDLMEFRRGLVEGTTTLLNSGSVKYEERLILGPVSAPDVRVLLFQPPKTKRTRSAILYIHGGGMIAGTPDMQAGMFNRLALKTNTLIVSVDYRLAPETPFPGGLEDVYAALVWLHECAKELGVDPDRIMIMGDSGGGCLAAATALLARDRGKAKLHAQVLIYPMLDLRTGGPDALSDDPTTGEFVWTRAQNQHAWSAVRGGLTVDDPRFAYLSPAFMHDLSGLPETFMITGALDLFRDEDITFAQRLWKAAVPTELVVYANAVHAFDLLPSALGERVRHDVLEAVRRLL</sequence>
<organism evidence="3 4">
    <name type="scientific">Acetobacter ascendens</name>
    <dbReference type="NCBI Taxonomy" id="481146"/>
    <lineage>
        <taxon>Bacteria</taxon>
        <taxon>Pseudomonadati</taxon>
        <taxon>Pseudomonadota</taxon>
        <taxon>Alphaproteobacteria</taxon>
        <taxon>Acetobacterales</taxon>
        <taxon>Acetobacteraceae</taxon>
        <taxon>Acetobacter</taxon>
    </lineage>
</organism>
<dbReference type="Gene3D" id="3.40.50.1820">
    <property type="entry name" value="alpha/beta hydrolase"/>
    <property type="match status" value="1"/>
</dbReference>
<reference evidence="4" key="1">
    <citation type="submission" date="2016-04" db="EMBL/GenBank/DDBJ databases">
        <authorList>
            <person name="Jeon C.O."/>
            <person name="Cho G.Y."/>
            <person name="Jeong H.I."/>
            <person name="Kim K.H."/>
        </authorList>
    </citation>
    <scope>NUCLEOTIDE SEQUENCE [LARGE SCALE GENOMIC DNA]</scope>
    <source>
        <strain evidence="4">LMG 1590</strain>
    </source>
</reference>
<dbReference type="AlphaFoldDB" id="A0A1D8QV63"/>
<protein>
    <submittedName>
        <fullName evidence="3">Arylesterase</fullName>
    </submittedName>
</protein>
<dbReference type="Pfam" id="PF07859">
    <property type="entry name" value="Abhydrolase_3"/>
    <property type="match status" value="1"/>
</dbReference>
<dbReference type="Proteomes" id="UP000175973">
    <property type="component" value="Chromosome"/>
</dbReference>
<dbReference type="InterPro" id="IPR029058">
    <property type="entry name" value="AB_hydrolase_fold"/>
</dbReference>
<dbReference type="InterPro" id="IPR013094">
    <property type="entry name" value="AB_hydrolase_3"/>
</dbReference>
<dbReference type="PANTHER" id="PTHR48081">
    <property type="entry name" value="AB HYDROLASE SUPERFAMILY PROTEIN C4A8.06C"/>
    <property type="match status" value="1"/>
</dbReference>
<dbReference type="GO" id="GO:0016787">
    <property type="term" value="F:hydrolase activity"/>
    <property type="evidence" value="ECO:0007669"/>
    <property type="project" value="UniProtKB-KW"/>
</dbReference>
<dbReference type="KEGG" id="aasc:A4S02_04850"/>
<dbReference type="PANTHER" id="PTHR48081:SF8">
    <property type="entry name" value="ALPHA_BETA HYDROLASE FOLD-3 DOMAIN-CONTAINING PROTEIN-RELATED"/>
    <property type="match status" value="1"/>
</dbReference>
<evidence type="ECO:0000313" key="3">
    <source>
        <dbReference type="EMBL" id="AOW46226.1"/>
    </source>
</evidence>
<proteinExistence type="predicted"/>
<gene>
    <name evidence="3" type="ORF">A4S02_04850</name>
</gene>
<dbReference type="EMBL" id="CP015164">
    <property type="protein sequence ID" value="AOW46226.1"/>
    <property type="molecule type" value="Genomic_DNA"/>
</dbReference>